<organism evidence="7 8">
    <name type="scientific">Aromia moschata</name>
    <dbReference type="NCBI Taxonomy" id="1265417"/>
    <lineage>
        <taxon>Eukaryota</taxon>
        <taxon>Metazoa</taxon>
        <taxon>Ecdysozoa</taxon>
        <taxon>Arthropoda</taxon>
        <taxon>Hexapoda</taxon>
        <taxon>Insecta</taxon>
        <taxon>Pterygota</taxon>
        <taxon>Neoptera</taxon>
        <taxon>Endopterygota</taxon>
        <taxon>Coleoptera</taxon>
        <taxon>Polyphaga</taxon>
        <taxon>Cucujiformia</taxon>
        <taxon>Chrysomeloidea</taxon>
        <taxon>Cerambycidae</taxon>
        <taxon>Cerambycinae</taxon>
        <taxon>Callichromatini</taxon>
        <taxon>Aromia</taxon>
    </lineage>
</organism>
<evidence type="ECO:0000256" key="1">
    <source>
        <dbReference type="ARBA" id="ARBA00022723"/>
    </source>
</evidence>
<dbReference type="EMBL" id="JAPWTK010000121">
    <property type="protein sequence ID" value="KAJ8949244.1"/>
    <property type="molecule type" value="Genomic_DNA"/>
</dbReference>
<evidence type="ECO:0000256" key="3">
    <source>
        <dbReference type="ARBA" id="ARBA00022833"/>
    </source>
</evidence>
<evidence type="ECO:0000256" key="2">
    <source>
        <dbReference type="ARBA" id="ARBA00022771"/>
    </source>
</evidence>
<feature type="domain" description="RanBP2-type" evidence="6">
    <location>
        <begin position="546"/>
        <end position="575"/>
    </location>
</feature>
<keyword evidence="3" id="KW-0862">Zinc</keyword>
<feature type="compositionally biased region" description="Basic and acidic residues" evidence="5">
    <location>
        <begin position="521"/>
        <end position="538"/>
    </location>
</feature>
<proteinExistence type="predicted"/>
<evidence type="ECO:0000259" key="6">
    <source>
        <dbReference type="PROSITE" id="PS50199"/>
    </source>
</evidence>
<dbReference type="Pfam" id="PF21388">
    <property type="entry name" value="SPATA2_PUB-like"/>
    <property type="match status" value="1"/>
</dbReference>
<dbReference type="AlphaFoldDB" id="A0AAV8YDM5"/>
<accession>A0AAV8YDM5</accession>
<dbReference type="Proteomes" id="UP001162162">
    <property type="component" value="Unassembled WGS sequence"/>
</dbReference>
<dbReference type="InterPro" id="IPR048839">
    <property type="entry name" value="SPATA2_PUB-like"/>
</dbReference>
<dbReference type="Gene3D" id="1.20.58.2190">
    <property type="match status" value="1"/>
</dbReference>
<feature type="compositionally biased region" description="Basic and acidic residues" evidence="5">
    <location>
        <begin position="455"/>
        <end position="470"/>
    </location>
</feature>
<keyword evidence="1" id="KW-0479">Metal-binding</keyword>
<evidence type="ECO:0000256" key="5">
    <source>
        <dbReference type="SAM" id="MobiDB-lite"/>
    </source>
</evidence>
<feature type="region of interest" description="Disordered" evidence="5">
    <location>
        <begin position="455"/>
        <end position="538"/>
    </location>
</feature>
<sequence length="616" mass="70282">MVIMENLYSYDRVYDLWQEIENCHLSYLEMEESPEKIEQRNKLEEYIHNYLCVTTRMQKFTFQETEDVLQQSASKKKDFSGYKAATGFNAIQLYAGNLLSQPWRKEYKQIKTYCGFYKHQIEANLVGAELMFEVMGYKHYGNGILVLEGPICPDRVAAVSKDCLIAYVECQIMKAIWEELSSSFKISWLEVLEFRKNYICDPEQSIKALRYRHQQRQHQEHTRTYSQGSDQFVTTRCQPIPISSTSPVLPVNHSFPPLGGVGSHHHVGLPPPPQAMPHYMYTNGCCSNNYATYGPAAYSYLPYTQPVVKANSNGVYYTNGFVTPPVPPGYPVPTGQLIELDPHSPGYEVVDRRSHKSRPTEQINNDQYKAKNNNEAHRETDKEDSQFEDWDYVYRNLESQGYSKDLGERGDVLSPNSQRQARNSKKYKETNLDEALNNLVVNDRPIKMSEAVKKLEQEKKAPKPQEKNERPASPSSSYENLSAHEMVRKAVTPKNANYAKTKSLPREKNSLTDRPLQSKTLDLKKGREDRSTNSKDFVDGNISKSSSDMWQCKACTFLNSNAKDICDMCSKSRTTTLEQPMEIGGAECSKCTLVNPKNLKICEACGASLKDSPTYI</sequence>
<keyword evidence="8" id="KW-1185">Reference proteome</keyword>
<keyword evidence="2 4" id="KW-0863">Zinc-finger</keyword>
<feature type="compositionally biased region" description="Basic and acidic residues" evidence="5">
    <location>
        <begin position="368"/>
        <end position="385"/>
    </location>
</feature>
<comment type="caution">
    <text evidence="7">The sequence shown here is derived from an EMBL/GenBank/DDBJ whole genome shotgun (WGS) entry which is preliminary data.</text>
</comment>
<dbReference type="PROSITE" id="PS01358">
    <property type="entry name" value="ZF_RANBP2_1"/>
    <property type="match status" value="1"/>
</dbReference>
<reference evidence="7" key="1">
    <citation type="journal article" date="2023" name="Insect Mol. Biol.">
        <title>Genome sequencing provides insights into the evolution of gene families encoding plant cell wall-degrading enzymes in longhorned beetles.</title>
        <authorList>
            <person name="Shin N.R."/>
            <person name="Okamura Y."/>
            <person name="Kirsch R."/>
            <person name="Pauchet Y."/>
        </authorList>
    </citation>
    <scope>NUCLEOTIDE SEQUENCE</scope>
    <source>
        <strain evidence="7">AMC_N1</strain>
    </source>
</reference>
<dbReference type="PANTHER" id="PTHR15326">
    <property type="entry name" value="SPERMATOGENESIS-ASSOCIATED PROTEIN 2/TAMOZHENNIC"/>
    <property type="match status" value="1"/>
</dbReference>
<dbReference type="InterPro" id="IPR001876">
    <property type="entry name" value="Znf_RanBP2"/>
</dbReference>
<feature type="region of interest" description="Disordered" evidence="5">
    <location>
        <begin position="340"/>
        <end position="385"/>
    </location>
</feature>
<dbReference type="PROSITE" id="PS50199">
    <property type="entry name" value="ZF_RANBP2_2"/>
    <property type="match status" value="1"/>
</dbReference>
<feature type="region of interest" description="Disordered" evidence="5">
    <location>
        <begin position="403"/>
        <end position="427"/>
    </location>
</feature>
<dbReference type="GO" id="GO:0005737">
    <property type="term" value="C:cytoplasm"/>
    <property type="evidence" value="ECO:0007669"/>
    <property type="project" value="TreeGrafter"/>
</dbReference>
<dbReference type="PANTHER" id="PTHR15326:SF2">
    <property type="entry name" value="PROTEIN TAMOZHENNIC"/>
    <property type="match status" value="1"/>
</dbReference>
<dbReference type="InterPro" id="IPR036339">
    <property type="entry name" value="PUB-like_dom_sf"/>
</dbReference>
<name>A0AAV8YDM5_9CUCU</name>
<dbReference type="Gene3D" id="2.30.30.380">
    <property type="entry name" value="Zn-finger domain of Sec23/24"/>
    <property type="match status" value="1"/>
</dbReference>
<dbReference type="InterPro" id="IPR036443">
    <property type="entry name" value="Znf_RanBP2_sf"/>
</dbReference>
<gene>
    <name evidence="7" type="ORF">NQ318_022757</name>
</gene>
<protein>
    <recommendedName>
        <fullName evidence="6">RanBP2-type domain-containing protein</fullName>
    </recommendedName>
</protein>
<dbReference type="SUPFAM" id="SSF143503">
    <property type="entry name" value="PUG domain-like"/>
    <property type="match status" value="1"/>
</dbReference>
<evidence type="ECO:0000313" key="7">
    <source>
        <dbReference type="EMBL" id="KAJ8949244.1"/>
    </source>
</evidence>
<dbReference type="SUPFAM" id="SSF90209">
    <property type="entry name" value="Ran binding protein zinc finger-like"/>
    <property type="match status" value="1"/>
</dbReference>
<dbReference type="SMART" id="SM00547">
    <property type="entry name" value="ZnF_RBZ"/>
    <property type="match status" value="2"/>
</dbReference>
<evidence type="ECO:0000256" key="4">
    <source>
        <dbReference type="PROSITE-ProRule" id="PRU00322"/>
    </source>
</evidence>
<evidence type="ECO:0000313" key="8">
    <source>
        <dbReference type="Proteomes" id="UP001162162"/>
    </source>
</evidence>
<dbReference type="GO" id="GO:0008270">
    <property type="term" value="F:zinc ion binding"/>
    <property type="evidence" value="ECO:0007669"/>
    <property type="project" value="UniProtKB-KW"/>
</dbReference>